<organism evidence="1 2">
    <name type="scientific">Nesidiocoris tenuis</name>
    <dbReference type="NCBI Taxonomy" id="355587"/>
    <lineage>
        <taxon>Eukaryota</taxon>
        <taxon>Metazoa</taxon>
        <taxon>Ecdysozoa</taxon>
        <taxon>Arthropoda</taxon>
        <taxon>Hexapoda</taxon>
        <taxon>Insecta</taxon>
        <taxon>Pterygota</taxon>
        <taxon>Neoptera</taxon>
        <taxon>Paraneoptera</taxon>
        <taxon>Hemiptera</taxon>
        <taxon>Heteroptera</taxon>
        <taxon>Panheteroptera</taxon>
        <taxon>Cimicomorpha</taxon>
        <taxon>Miridae</taxon>
        <taxon>Dicyphina</taxon>
        <taxon>Nesidiocoris</taxon>
    </lineage>
</organism>
<evidence type="ECO:0000313" key="2">
    <source>
        <dbReference type="Proteomes" id="UP001307889"/>
    </source>
</evidence>
<dbReference type="SUPFAM" id="SSF47565">
    <property type="entry name" value="Insect pheromone/odorant-binding proteins"/>
    <property type="match status" value="1"/>
</dbReference>
<dbReference type="Gene3D" id="1.10.238.20">
    <property type="entry name" value="Pheromone/general odorant binding protein domain"/>
    <property type="match status" value="1"/>
</dbReference>
<dbReference type="InterPro" id="IPR036728">
    <property type="entry name" value="PBP_GOBP_sf"/>
</dbReference>
<evidence type="ECO:0000313" key="1">
    <source>
        <dbReference type="EMBL" id="BES93063.1"/>
    </source>
</evidence>
<dbReference type="CDD" id="cd23992">
    <property type="entry name" value="PBP_GOBP"/>
    <property type="match status" value="1"/>
</dbReference>
<sequence>MMVQFAFADNMQAFMECKDEFKVTKEEIIADGSSQELKCFGECLLKKTGCMDEAGNFDENKIREEGNKFAKSDQQKEKFEATMRTCLEEAKPATGKCEKGFAFAKCMRAQMKREIQAQ</sequence>
<protein>
    <submittedName>
        <fullName evidence="1">PhBP</fullName>
    </submittedName>
</protein>
<proteinExistence type="predicted"/>
<accession>A0ABN7ALZ8</accession>
<name>A0ABN7ALZ8_9HEMI</name>
<dbReference type="SMART" id="SM00708">
    <property type="entry name" value="PhBP"/>
    <property type="match status" value="1"/>
</dbReference>
<reference evidence="1 2" key="1">
    <citation type="submission" date="2023-09" db="EMBL/GenBank/DDBJ databases">
        <title>Nesidiocoris tenuis whole genome shotgun sequence.</title>
        <authorList>
            <person name="Shibata T."/>
            <person name="Shimoda M."/>
            <person name="Kobayashi T."/>
            <person name="Uehara T."/>
        </authorList>
    </citation>
    <scope>NUCLEOTIDE SEQUENCE [LARGE SCALE GENOMIC DNA]</scope>
    <source>
        <strain evidence="1 2">Japan</strain>
    </source>
</reference>
<gene>
    <name evidence="1" type="ORF">NTJ_05872</name>
</gene>
<dbReference type="Proteomes" id="UP001307889">
    <property type="component" value="Chromosome 4"/>
</dbReference>
<dbReference type="InterPro" id="IPR006170">
    <property type="entry name" value="PBP/GOBP"/>
</dbReference>
<dbReference type="Pfam" id="PF01395">
    <property type="entry name" value="PBP_GOBP"/>
    <property type="match status" value="1"/>
</dbReference>
<dbReference type="EMBL" id="AP028912">
    <property type="protein sequence ID" value="BES93063.1"/>
    <property type="molecule type" value="Genomic_DNA"/>
</dbReference>
<keyword evidence="2" id="KW-1185">Reference proteome</keyword>